<feature type="transmembrane region" description="Helical" evidence="13">
    <location>
        <begin position="12"/>
        <end position="32"/>
    </location>
</feature>
<evidence type="ECO:0000256" key="10">
    <source>
        <dbReference type="ARBA" id="ARBA00022989"/>
    </source>
</evidence>
<evidence type="ECO:0000256" key="3">
    <source>
        <dbReference type="ARBA" id="ARBA00007931"/>
    </source>
</evidence>
<feature type="transmembrane region" description="Helical" evidence="13">
    <location>
        <begin position="121"/>
        <end position="140"/>
    </location>
</feature>
<evidence type="ECO:0000256" key="7">
    <source>
        <dbReference type="ARBA" id="ARBA00022723"/>
    </source>
</evidence>
<evidence type="ECO:0000256" key="1">
    <source>
        <dbReference type="ARBA" id="ARBA00001947"/>
    </source>
</evidence>
<comment type="subcellular location">
    <subcellularLocation>
        <location evidence="2">Cell membrane</location>
        <topology evidence="2">Multi-pass membrane protein</topology>
    </subcellularLocation>
</comment>
<dbReference type="PANTHER" id="PTHR35864:SF1">
    <property type="entry name" value="ZINC METALLOPROTEASE YWHC-RELATED"/>
    <property type="match status" value="1"/>
</dbReference>
<keyword evidence="9" id="KW-0862">Zinc</keyword>
<dbReference type="GO" id="GO:0046872">
    <property type="term" value="F:metal ion binding"/>
    <property type="evidence" value="ECO:0007669"/>
    <property type="project" value="UniProtKB-KW"/>
</dbReference>
<keyword evidence="10 13" id="KW-1133">Transmembrane helix</keyword>
<gene>
    <name evidence="15" type="ORF">NSA47_03440</name>
</gene>
<dbReference type="EMBL" id="JANKAS010000002">
    <property type="protein sequence ID" value="MCR1898043.1"/>
    <property type="molecule type" value="Genomic_DNA"/>
</dbReference>
<dbReference type="InterPro" id="IPR008915">
    <property type="entry name" value="Peptidase_M50"/>
</dbReference>
<sequence>MFNYNLMDLLYTLPPLIIALTFHEFSHAFVAYKLGDITAKSQGRLTINPIKHIDPIGFFMFVFFKFGWAKPVPYNPMYFKDRKRGTFLVALAGPMSNLLLAFLSIICMFIIQPRSVIGHNLLQSFFIYNLILAVFNLIPIPPLDGSKIFASILPNKIERYFWEYERYGYPILLILIATNLLDKILSPAIALVGGGLINIVTVLFKGV</sequence>
<evidence type="ECO:0000256" key="9">
    <source>
        <dbReference type="ARBA" id="ARBA00022833"/>
    </source>
</evidence>
<evidence type="ECO:0000256" key="8">
    <source>
        <dbReference type="ARBA" id="ARBA00022801"/>
    </source>
</evidence>
<protein>
    <submittedName>
        <fullName evidence="15">Site-2 protease family protein</fullName>
    </submittedName>
</protein>
<keyword evidence="4" id="KW-1003">Cell membrane</keyword>
<evidence type="ECO:0000256" key="11">
    <source>
        <dbReference type="ARBA" id="ARBA00023049"/>
    </source>
</evidence>
<dbReference type="InterPro" id="IPR052348">
    <property type="entry name" value="Metallopeptidase_M50B"/>
</dbReference>
<keyword evidence="11" id="KW-0482">Metalloprotease</keyword>
<dbReference type="CDD" id="cd06158">
    <property type="entry name" value="S2P-M50_like_1"/>
    <property type="match status" value="1"/>
</dbReference>
<dbReference type="PANTHER" id="PTHR35864">
    <property type="entry name" value="ZINC METALLOPROTEASE MJ0611-RELATED"/>
    <property type="match status" value="1"/>
</dbReference>
<name>A0AAE3HG98_9FIRM</name>
<dbReference type="Proteomes" id="UP001205748">
    <property type="component" value="Unassembled WGS sequence"/>
</dbReference>
<dbReference type="AlphaFoldDB" id="A0AAE3HG98"/>
<dbReference type="RefSeq" id="WP_257529505.1">
    <property type="nucleotide sequence ID" value="NZ_JANKAS010000002.1"/>
</dbReference>
<keyword evidence="7" id="KW-0479">Metal-binding</keyword>
<feature type="domain" description="Peptidase M50" evidence="14">
    <location>
        <begin position="120"/>
        <end position="155"/>
    </location>
</feature>
<evidence type="ECO:0000256" key="4">
    <source>
        <dbReference type="ARBA" id="ARBA00022475"/>
    </source>
</evidence>
<proteinExistence type="inferred from homology"/>
<comment type="similarity">
    <text evidence="3">Belongs to the peptidase M50B family.</text>
</comment>
<keyword evidence="16" id="KW-1185">Reference proteome</keyword>
<keyword evidence="12 13" id="KW-0472">Membrane</keyword>
<reference evidence="15" key="1">
    <citation type="submission" date="2022-07" db="EMBL/GenBank/DDBJ databases">
        <title>Enhanced cultured diversity of the mouse gut microbiota enables custom-made synthetic communities.</title>
        <authorList>
            <person name="Afrizal A."/>
        </authorList>
    </citation>
    <scope>NUCLEOTIDE SEQUENCE</scope>
    <source>
        <strain evidence="15">DSM 28593</strain>
    </source>
</reference>
<organism evidence="15 16">
    <name type="scientific">Irregularibacter muris</name>
    <dbReference type="NCBI Taxonomy" id="1796619"/>
    <lineage>
        <taxon>Bacteria</taxon>
        <taxon>Bacillati</taxon>
        <taxon>Bacillota</taxon>
        <taxon>Clostridia</taxon>
        <taxon>Eubacteriales</taxon>
        <taxon>Eubacteriaceae</taxon>
        <taxon>Irregularibacter</taxon>
    </lineage>
</organism>
<feature type="transmembrane region" description="Helical" evidence="13">
    <location>
        <begin position="52"/>
        <end position="68"/>
    </location>
</feature>
<comment type="cofactor">
    <cofactor evidence="1">
        <name>Zn(2+)</name>
        <dbReference type="ChEBI" id="CHEBI:29105"/>
    </cofactor>
</comment>
<accession>A0AAE3HG98</accession>
<evidence type="ECO:0000313" key="15">
    <source>
        <dbReference type="EMBL" id="MCR1898043.1"/>
    </source>
</evidence>
<evidence type="ECO:0000256" key="5">
    <source>
        <dbReference type="ARBA" id="ARBA00022670"/>
    </source>
</evidence>
<keyword evidence="8" id="KW-0378">Hydrolase</keyword>
<dbReference type="GO" id="GO:0006508">
    <property type="term" value="P:proteolysis"/>
    <property type="evidence" value="ECO:0007669"/>
    <property type="project" value="UniProtKB-KW"/>
</dbReference>
<evidence type="ECO:0000313" key="16">
    <source>
        <dbReference type="Proteomes" id="UP001205748"/>
    </source>
</evidence>
<dbReference type="Pfam" id="PF02163">
    <property type="entry name" value="Peptidase_M50"/>
    <property type="match status" value="1"/>
</dbReference>
<evidence type="ECO:0000256" key="13">
    <source>
        <dbReference type="SAM" id="Phobius"/>
    </source>
</evidence>
<dbReference type="GO" id="GO:0008237">
    <property type="term" value="F:metallopeptidase activity"/>
    <property type="evidence" value="ECO:0007669"/>
    <property type="project" value="UniProtKB-KW"/>
</dbReference>
<evidence type="ECO:0000256" key="12">
    <source>
        <dbReference type="ARBA" id="ARBA00023136"/>
    </source>
</evidence>
<keyword evidence="5 15" id="KW-0645">Protease</keyword>
<evidence type="ECO:0000259" key="14">
    <source>
        <dbReference type="Pfam" id="PF02163"/>
    </source>
</evidence>
<keyword evidence="6 13" id="KW-0812">Transmembrane</keyword>
<feature type="transmembrane region" description="Helical" evidence="13">
    <location>
        <begin position="184"/>
        <end position="204"/>
    </location>
</feature>
<comment type="caution">
    <text evidence="15">The sequence shown here is derived from an EMBL/GenBank/DDBJ whole genome shotgun (WGS) entry which is preliminary data.</text>
</comment>
<dbReference type="GO" id="GO:0005886">
    <property type="term" value="C:plasma membrane"/>
    <property type="evidence" value="ECO:0007669"/>
    <property type="project" value="UniProtKB-SubCell"/>
</dbReference>
<feature type="transmembrane region" description="Helical" evidence="13">
    <location>
        <begin position="88"/>
        <end position="109"/>
    </location>
</feature>
<evidence type="ECO:0000256" key="2">
    <source>
        <dbReference type="ARBA" id="ARBA00004651"/>
    </source>
</evidence>
<dbReference type="InterPro" id="IPR044537">
    <property type="entry name" value="Rip2-like"/>
</dbReference>
<evidence type="ECO:0000256" key="6">
    <source>
        <dbReference type="ARBA" id="ARBA00022692"/>
    </source>
</evidence>